<reference evidence="3" key="1">
    <citation type="journal article" date="2019" name="Int. J. Syst. Evol. Microbiol.">
        <title>The Global Catalogue of Microorganisms (GCM) 10K type strain sequencing project: providing services to taxonomists for standard genome sequencing and annotation.</title>
        <authorList>
            <consortium name="The Broad Institute Genomics Platform"/>
            <consortium name="The Broad Institute Genome Sequencing Center for Infectious Disease"/>
            <person name="Wu L."/>
            <person name="Ma J."/>
        </authorList>
    </citation>
    <scope>NUCLEOTIDE SEQUENCE [LARGE SCALE GENOMIC DNA]</scope>
    <source>
        <strain evidence="3">KCTC 22232</strain>
    </source>
</reference>
<keyword evidence="3" id="KW-1185">Reference proteome</keyword>
<dbReference type="Proteomes" id="UP000621898">
    <property type="component" value="Unassembled WGS sequence"/>
</dbReference>
<name>A0ABQ2ZPG3_9GAMM</name>
<evidence type="ECO:0008006" key="4">
    <source>
        <dbReference type="Google" id="ProtNLM"/>
    </source>
</evidence>
<sequence>MNNMLSPRSVSRRIARGLALAGVIGAFAMAGISTASAQATAGAVFGKAPVGYSIAVRSDTTGTGRTVTVDSAGRYSAAHLPPGTYTVTLKQGDRDVAKHLNVPVTVAGGVKVDFDCSEIKCDEAADTK</sequence>
<evidence type="ECO:0000313" key="2">
    <source>
        <dbReference type="EMBL" id="GGY18951.1"/>
    </source>
</evidence>
<dbReference type="Pfam" id="PF13620">
    <property type="entry name" value="CarboxypepD_reg"/>
    <property type="match status" value="1"/>
</dbReference>
<dbReference type="Gene3D" id="2.60.40.1120">
    <property type="entry name" value="Carboxypeptidase-like, regulatory domain"/>
    <property type="match status" value="1"/>
</dbReference>
<keyword evidence="1" id="KW-0732">Signal</keyword>
<dbReference type="EMBL" id="BMXT01000001">
    <property type="protein sequence ID" value="GGY18951.1"/>
    <property type="molecule type" value="Genomic_DNA"/>
</dbReference>
<proteinExistence type="predicted"/>
<feature type="signal peptide" evidence="1">
    <location>
        <begin position="1"/>
        <end position="37"/>
    </location>
</feature>
<dbReference type="SUPFAM" id="SSF49452">
    <property type="entry name" value="Starch-binding domain-like"/>
    <property type="match status" value="1"/>
</dbReference>
<feature type="chain" id="PRO_5047478816" description="Carboxypeptidase regulatory-like domain-containing protein" evidence="1">
    <location>
        <begin position="38"/>
        <end position="128"/>
    </location>
</feature>
<dbReference type="RefSeq" id="WP_189439929.1">
    <property type="nucleotide sequence ID" value="NZ_BMXT01000001.1"/>
</dbReference>
<evidence type="ECO:0000313" key="3">
    <source>
        <dbReference type="Proteomes" id="UP000621898"/>
    </source>
</evidence>
<organism evidence="2 3">
    <name type="scientific">Rhodanobacter panaciterrae</name>
    <dbReference type="NCBI Taxonomy" id="490572"/>
    <lineage>
        <taxon>Bacteria</taxon>
        <taxon>Pseudomonadati</taxon>
        <taxon>Pseudomonadota</taxon>
        <taxon>Gammaproteobacteria</taxon>
        <taxon>Lysobacterales</taxon>
        <taxon>Rhodanobacteraceae</taxon>
        <taxon>Rhodanobacter</taxon>
    </lineage>
</organism>
<gene>
    <name evidence="2" type="ORF">GCM10008098_08870</name>
</gene>
<evidence type="ECO:0000256" key="1">
    <source>
        <dbReference type="SAM" id="SignalP"/>
    </source>
</evidence>
<accession>A0ABQ2ZPG3</accession>
<dbReference type="InterPro" id="IPR013784">
    <property type="entry name" value="Carb-bd-like_fold"/>
</dbReference>
<comment type="caution">
    <text evidence="2">The sequence shown here is derived from an EMBL/GenBank/DDBJ whole genome shotgun (WGS) entry which is preliminary data.</text>
</comment>
<protein>
    <recommendedName>
        <fullName evidence="4">Carboxypeptidase regulatory-like domain-containing protein</fullName>
    </recommendedName>
</protein>